<dbReference type="EMBL" id="BMLN01000003">
    <property type="protein sequence ID" value="GGN96336.1"/>
    <property type="molecule type" value="Genomic_DNA"/>
</dbReference>
<organism evidence="2 3">
    <name type="scientific">Saccharibacillus kuerlensis</name>
    <dbReference type="NCBI Taxonomy" id="459527"/>
    <lineage>
        <taxon>Bacteria</taxon>
        <taxon>Bacillati</taxon>
        <taxon>Bacillota</taxon>
        <taxon>Bacilli</taxon>
        <taxon>Bacillales</taxon>
        <taxon>Paenibacillaceae</taxon>
        <taxon>Saccharibacillus</taxon>
    </lineage>
</organism>
<proteinExistence type="predicted"/>
<gene>
    <name evidence="2" type="ORF">GCM10010969_13250</name>
</gene>
<comment type="caution">
    <text evidence="2">The sequence shown here is derived from an EMBL/GenBank/DDBJ whole genome shotgun (WGS) entry which is preliminary data.</text>
</comment>
<dbReference type="Proteomes" id="UP000606653">
    <property type="component" value="Unassembled WGS sequence"/>
</dbReference>
<sequence length="64" mass="7470">MEKRAVRTYRKLNAAERAVYRDAADDKPRRSVSSAGDVFRAYEANMGQQDKQQTEQYNRKFAPE</sequence>
<reference evidence="3" key="1">
    <citation type="journal article" date="2019" name="Int. J. Syst. Evol. Microbiol.">
        <title>The Global Catalogue of Microorganisms (GCM) 10K type strain sequencing project: providing services to taxonomists for standard genome sequencing and annotation.</title>
        <authorList>
            <consortium name="The Broad Institute Genomics Platform"/>
            <consortium name="The Broad Institute Genome Sequencing Center for Infectious Disease"/>
            <person name="Wu L."/>
            <person name="Ma J."/>
        </authorList>
    </citation>
    <scope>NUCLEOTIDE SEQUENCE [LARGE SCALE GENOMIC DNA]</scope>
    <source>
        <strain evidence="3">CGMCC 1.6964</strain>
    </source>
</reference>
<feature type="region of interest" description="Disordered" evidence="1">
    <location>
        <begin position="44"/>
        <end position="64"/>
    </location>
</feature>
<keyword evidence="3" id="KW-1185">Reference proteome</keyword>
<protein>
    <submittedName>
        <fullName evidence="2">Uncharacterized protein</fullName>
    </submittedName>
</protein>
<evidence type="ECO:0000256" key="1">
    <source>
        <dbReference type="SAM" id="MobiDB-lite"/>
    </source>
</evidence>
<evidence type="ECO:0000313" key="3">
    <source>
        <dbReference type="Proteomes" id="UP000606653"/>
    </source>
</evidence>
<feature type="compositionally biased region" description="Polar residues" evidence="1">
    <location>
        <begin position="46"/>
        <end position="56"/>
    </location>
</feature>
<name>A0ABQ2KXK4_9BACL</name>
<accession>A0ABQ2KXK4</accession>
<evidence type="ECO:0000313" key="2">
    <source>
        <dbReference type="EMBL" id="GGN96336.1"/>
    </source>
</evidence>